<name>A0A8T0GVX1_CERPU</name>
<accession>A0A8T0GVX1</accession>
<dbReference type="Proteomes" id="UP000822688">
    <property type="component" value="Chromosome 9"/>
</dbReference>
<proteinExistence type="predicted"/>
<evidence type="ECO:0000313" key="2">
    <source>
        <dbReference type="Proteomes" id="UP000822688"/>
    </source>
</evidence>
<sequence>MAPMNNVVDTKVSLCQPCKLCTSQSSGCTTNRTWQPCGMCRAPRKIKNVDLERRCPPDIKTSKFGTLPNTMTDRKSPCRDLECCPSPTAECPLQVEECPHVNKEELQIEREERSPTRSICYGESDNVEEKWEGRELRKKNPLFYKEHPQHGLTCDYIEDVPPHCSCDIDCSGKICQSNVESKYPANLQYSRMRRFIPEGHIDHFQTSDDCMCAQTPRRLKVPHEGKEHHSVTRRNPIVGILGPHDVKTPSSKRFLIGPPGSYHCNLVERQKVIPVTEHRAQYTICKPWIARDIYSSTNQVLSNLDTMGQRE</sequence>
<dbReference type="EMBL" id="CM026430">
    <property type="protein sequence ID" value="KAG0562707.1"/>
    <property type="molecule type" value="Genomic_DNA"/>
</dbReference>
<dbReference type="AlphaFoldDB" id="A0A8T0GVX1"/>
<protein>
    <submittedName>
        <fullName evidence="1">Uncharacterized protein</fullName>
    </submittedName>
</protein>
<evidence type="ECO:0000313" key="1">
    <source>
        <dbReference type="EMBL" id="KAG0562707.1"/>
    </source>
</evidence>
<comment type="caution">
    <text evidence="1">The sequence shown here is derived from an EMBL/GenBank/DDBJ whole genome shotgun (WGS) entry which is preliminary data.</text>
</comment>
<reference evidence="1" key="1">
    <citation type="submission" date="2020-06" db="EMBL/GenBank/DDBJ databases">
        <title>WGS assembly of Ceratodon purpureus strain R40.</title>
        <authorList>
            <person name="Carey S.B."/>
            <person name="Jenkins J."/>
            <person name="Shu S."/>
            <person name="Lovell J.T."/>
            <person name="Sreedasyam A."/>
            <person name="Maumus F."/>
            <person name="Tiley G.P."/>
            <person name="Fernandez-Pozo N."/>
            <person name="Barry K."/>
            <person name="Chen C."/>
            <person name="Wang M."/>
            <person name="Lipzen A."/>
            <person name="Daum C."/>
            <person name="Saski C.A."/>
            <person name="Payton A.C."/>
            <person name="Mcbreen J.C."/>
            <person name="Conrad R.E."/>
            <person name="Kollar L.M."/>
            <person name="Olsson S."/>
            <person name="Huttunen S."/>
            <person name="Landis J.B."/>
            <person name="Wickett N.J."/>
            <person name="Johnson M.G."/>
            <person name="Rensing S.A."/>
            <person name="Grimwood J."/>
            <person name="Schmutz J."/>
            <person name="Mcdaniel S.F."/>
        </authorList>
    </citation>
    <scope>NUCLEOTIDE SEQUENCE</scope>
    <source>
        <strain evidence="1">R40</strain>
    </source>
</reference>
<keyword evidence="2" id="KW-1185">Reference proteome</keyword>
<organism evidence="1 2">
    <name type="scientific">Ceratodon purpureus</name>
    <name type="common">Fire moss</name>
    <name type="synonym">Dicranum purpureum</name>
    <dbReference type="NCBI Taxonomy" id="3225"/>
    <lineage>
        <taxon>Eukaryota</taxon>
        <taxon>Viridiplantae</taxon>
        <taxon>Streptophyta</taxon>
        <taxon>Embryophyta</taxon>
        <taxon>Bryophyta</taxon>
        <taxon>Bryophytina</taxon>
        <taxon>Bryopsida</taxon>
        <taxon>Dicranidae</taxon>
        <taxon>Pseudoditrichales</taxon>
        <taxon>Ditrichaceae</taxon>
        <taxon>Ceratodon</taxon>
    </lineage>
</organism>
<gene>
    <name evidence="1" type="ORF">KC19_9G166300</name>
</gene>